<dbReference type="EMBL" id="JAJCIS010000005">
    <property type="protein sequence ID" value="MCB7387576.1"/>
    <property type="molecule type" value="Genomic_DNA"/>
</dbReference>
<dbReference type="Proteomes" id="UP001299546">
    <property type="component" value="Unassembled WGS sequence"/>
</dbReference>
<proteinExistence type="predicted"/>
<dbReference type="RefSeq" id="WP_066737357.1">
    <property type="nucleotide sequence ID" value="NZ_JAJCIQ010000006.1"/>
</dbReference>
<evidence type="ECO:0000313" key="2">
    <source>
        <dbReference type="Proteomes" id="UP001299546"/>
    </source>
</evidence>
<keyword evidence="2" id="KW-1185">Reference proteome</keyword>
<accession>A0ABS8DGM3</accession>
<organism evidence="1 2">
    <name type="scientific">Bariatricus massiliensis</name>
    <dbReference type="NCBI Taxonomy" id="1745713"/>
    <lineage>
        <taxon>Bacteria</taxon>
        <taxon>Bacillati</taxon>
        <taxon>Bacillota</taxon>
        <taxon>Clostridia</taxon>
        <taxon>Lachnospirales</taxon>
        <taxon>Lachnospiraceae</taxon>
        <taxon>Bariatricus</taxon>
    </lineage>
</organism>
<gene>
    <name evidence="1" type="ORF">LIZ65_09760</name>
</gene>
<protein>
    <submittedName>
        <fullName evidence="1">Uncharacterized protein</fullName>
    </submittedName>
</protein>
<name>A0ABS8DGM3_9FIRM</name>
<reference evidence="1 2" key="1">
    <citation type="submission" date="2021-10" db="EMBL/GenBank/DDBJ databases">
        <title>Collection of gut derived symbiotic bacterial strains cultured from healthy donors.</title>
        <authorList>
            <person name="Lin H."/>
            <person name="Littmann E."/>
            <person name="Kohout C."/>
            <person name="Pamer E.G."/>
        </authorList>
    </citation>
    <scope>NUCLEOTIDE SEQUENCE [LARGE SCALE GENOMIC DNA]</scope>
    <source>
        <strain evidence="1 2">DFI.1.165</strain>
    </source>
</reference>
<comment type="caution">
    <text evidence="1">The sequence shown here is derived from an EMBL/GenBank/DDBJ whole genome shotgun (WGS) entry which is preliminary data.</text>
</comment>
<sequence length="250" mass="28289">MSRVKQGLGVLAIFGLLVTVAAAPILVMMYKNNRMFGRINVTSLPVEEGDGEKTQQSSDIRERLCIIREAPNVIVQQADAVSDEKKRDIVSIMEEELEKLTGLGIIPQLVFPDVYQASVSKITYIKSQNPKEAVSLWEMHVRYEGLDIIAYMDTDVFLLYGFDIIFEGENSLYSVMELPEEKFLQYLQLGLESVDEEGERFSVAAYYSESIISVFAATYDEKEQKVHSFEFGSQGTVGYNRVEEYNLATE</sequence>
<evidence type="ECO:0000313" key="1">
    <source>
        <dbReference type="EMBL" id="MCB7387576.1"/>
    </source>
</evidence>